<gene>
    <name evidence="1" type="ORF">AVEN_230089_1</name>
</gene>
<accession>A0A4Y2TFL1</accession>
<proteinExistence type="predicted"/>
<dbReference type="EMBL" id="BGPR01028262">
    <property type="protein sequence ID" value="GBN99317.1"/>
    <property type="molecule type" value="Genomic_DNA"/>
</dbReference>
<reference evidence="1 2" key="1">
    <citation type="journal article" date="2019" name="Sci. Rep.">
        <title>Orb-weaving spider Araneus ventricosus genome elucidates the spidroin gene catalogue.</title>
        <authorList>
            <person name="Kono N."/>
            <person name="Nakamura H."/>
            <person name="Ohtoshi R."/>
            <person name="Moran D.A.P."/>
            <person name="Shinohara A."/>
            <person name="Yoshida Y."/>
            <person name="Fujiwara M."/>
            <person name="Mori M."/>
            <person name="Tomita M."/>
            <person name="Arakawa K."/>
        </authorList>
    </citation>
    <scope>NUCLEOTIDE SEQUENCE [LARGE SCALE GENOMIC DNA]</scope>
</reference>
<dbReference type="AlphaFoldDB" id="A0A4Y2TFL1"/>
<sequence length="96" mass="10760">MLPSNRGFNLRKPLFFSLASFRVSLKRDFKLQCLRSDFSPDGIPATTSHLADFQDFDGFFLLAFQNIQFICEINGRLKSNSSATPPPCVSLRVSLG</sequence>
<keyword evidence="2" id="KW-1185">Reference proteome</keyword>
<evidence type="ECO:0000313" key="1">
    <source>
        <dbReference type="EMBL" id="GBN99317.1"/>
    </source>
</evidence>
<comment type="caution">
    <text evidence="1">The sequence shown here is derived from an EMBL/GenBank/DDBJ whole genome shotgun (WGS) entry which is preliminary data.</text>
</comment>
<evidence type="ECO:0000313" key="2">
    <source>
        <dbReference type="Proteomes" id="UP000499080"/>
    </source>
</evidence>
<name>A0A4Y2TFL1_ARAVE</name>
<dbReference type="Proteomes" id="UP000499080">
    <property type="component" value="Unassembled WGS sequence"/>
</dbReference>
<protein>
    <submittedName>
        <fullName evidence="1">Uncharacterized protein</fullName>
    </submittedName>
</protein>
<organism evidence="1 2">
    <name type="scientific">Araneus ventricosus</name>
    <name type="common">Orbweaver spider</name>
    <name type="synonym">Epeira ventricosa</name>
    <dbReference type="NCBI Taxonomy" id="182803"/>
    <lineage>
        <taxon>Eukaryota</taxon>
        <taxon>Metazoa</taxon>
        <taxon>Ecdysozoa</taxon>
        <taxon>Arthropoda</taxon>
        <taxon>Chelicerata</taxon>
        <taxon>Arachnida</taxon>
        <taxon>Araneae</taxon>
        <taxon>Araneomorphae</taxon>
        <taxon>Entelegynae</taxon>
        <taxon>Araneoidea</taxon>
        <taxon>Araneidae</taxon>
        <taxon>Araneus</taxon>
    </lineage>
</organism>